<dbReference type="GO" id="GO:0006152">
    <property type="term" value="P:purine nucleoside catabolic process"/>
    <property type="evidence" value="ECO:0007669"/>
    <property type="project" value="TreeGrafter"/>
</dbReference>
<keyword evidence="1 4" id="KW-0378">Hydrolase</keyword>
<dbReference type="OrthoDB" id="9797882at2"/>
<dbReference type="PANTHER" id="PTHR12304:SF4">
    <property type="entry name" value="URIDINE NUCLEOSIDASE"/>
    <property type="match status" value="1"/>
</dbReference>
<dbReference type="KEGG" id="fll:EI427_24895"/>
<evidence type="ECO:0000256" key="1">
    <source>
        <dbReference type="ARBA" id="ARBA00022801"/>
    </source>
</evidence>
<proteinExistence type="predicted"/>
<accession>A0A3Q9FSJ3</accession>
<name>A0A3Q9FSJ3_9BACT</name>
<keyword evidence="5" id="KW-1185">Reference proteome</keyword>
<evidence type="ECO:0000313" key="4">
    <source>
        <dbReference type="EMBL" id="AZQ65452.1"/>
    </source>
</evidence>
<dbReference type="Gene3D" id="3.90.245.10">
    <property type="entry name" value="Ribonucleoside hydrolase-like"/>
    <property type="match status" value="1"/>
</dbReference>
<dbReference type="Proteomes" id="UP000267268">
    <property type="component" value="Chromosome 2"/>
</dbReference>
<organism evidence="4 5">
    <name type="scientific">Flammeovirga pectinis</name>
    <dbReference type="NCBI Taxonomy" id="2494373"/>
    <lineage>
        <taxon>Bacteria</taxon>
        <taxon>Pseudomonadati</taxon>
        <taxon>Bacteroidota</taxon>
        <taxon>Cytophagia</taxon>
        <taxon>Cytophagales</taxon>
        <taxon>Flammeovirgaceae</taxon>
        <taxon>Flammeovirga</taxon>
    </lineage>
</organism>
<evidence type="ECO:0000313" key="5">
    <source>
        <dbReference type="Proteomes" id="UP000267268"/>
    </source>
</evidence>
<keyword evidence="2" id="KW-0326">Glycosidase</keyword>
<dbReference type="Pfam" id="PF01156">
    <property type="entry name" value="IU_nuc_hydro"/>
    <property type="match status" value="1"/>
</dbReference>
<dbReference type="InterPro" id="IPR023186">
    <property type="entry name" value="IUNH"/>
</dbReference>
<gene>
    <name evidence="4" type="ORF">EI427_24895</name>
</gene>
<reference evidence="4 5" key="1">
    <citation type="submission" date="2018-12" db="EMBL/GenBank/DDBJ databases">
        <title>Flammeovirga pectinis sp. nov., isolated from the gut of the Korean scallop, Patinopecten yessoensis.</title>
        <authorList>
            <person name="Bae J.-W."/>
            <person name="Jeong Y.-S."/>
            <person name="Kang W."/>
        </authorList>
    </citation>
    <scope>NUCLEOTIDE SEQUENCE [LARGE SCALE GENOMIC DNA]</scope>
    <source>
        <strain evidence="4 5">L12M1</strain>
    </source>
</reference>
<dbReference type="InterPro" id="IPR036452">
    <property type="entry name" value="Ribo_hydro-like"/>
</dbReference>
<dbReference type="AlphaFoldDB" id="A0A3Q9FSJ3"/>
<dbReference type="RefSeq" id="WP_126620178.1">
    <property type="nucleotide sequence ID" value="NZ_CP034563.1"/>
</dbReference>
<dbReference type="PANTHER" id="PTHR12304">
    <property type="entry name" value="INOSINE-URIDINE PREFERRING NUCLEOSIDE HYDROLASE"/>
    <property type="match status" value="1"/>
</dbReference>
<dbReference type="GO" id="GO:0008477">
    <property type="term" value="F:purine nucleosidase activity"/>
    <property type="evidence" value="ECO:0007669"/>
    <property type="project" value="TreeGrafter"/>
</dbReference>
<dbReference type="SUPFAM" id="SSF53590">
    <property type="entry name" value="Nucleoside hydrolase"/>
    <property type="match status" value="1"/>
</dbReference>
<protein>
    <submittedName>
        <fullName evidence="4">Nucleoside hydrolase</fullName>
    </submittedName>
</protein>
<evidence type="ECO:0000259" key="3">
    <source>
        <dbReference type="Pfam" id="PF01156"/>
    </source>
</evidence>
<feature type="domain" description="Inosine/uridine-preferring nucleoside hydrolase" evidence="3">
    <location>
        <begin position="30"/>
        <end position="281"/>
    </location>
</feature>
<evidence type="ECO:0000256" key="2">
    <source>
        <dbReference type="ARBA" id="ARBA00023295"/>
    </source>
</evidence>
<dbReference type="EMBL" id="CP034563">
    <property type="protein sequence ID" value="AZQ65452.1"/>
    <property type="molecule type" value="Genomic_DNA"/>
</dbReference>
<dbReference type="InterPro" id="IPR001910">
    <property type="entry name" value="Inosine/uridine_hydrolase_dom"/>
</dbReference>
<dbReference type="GO" id="GO:0005829">
    <property type="term" value="C:cytosol"/>
    <property type="evidence" value="ECO:0007669"/>
    <property type="project" value="TreeGrafter"/>
</dbReference>
<sequence length="331" mass="37374">MKILNQFFILCCLVLLNISCDQNRTTKIPVIFDSDTNNELDDQNALAYLLFNQQVFDIKGITTCATYNGGDIDSHYNEAVRVVKLCDQEGKVNVIKGANKDFNQIKNSIDKEVFDGYEAVDFIISEAKKIQGEKLQICAVGKLTNIALALLKAPEIESKIKVIWLGSNYPDKGEYNQENDIPSVNFVLNTHVEFEMLPCRYGELTGTDGVKIYKATIQEKIAGLGVQLDHKIKGRDGGTYSNFGDYAVTLFKNAEYYLDPPSHALFDMVTVAIMKNPNWGKQTVLPAPIISGQEWVDRPNNSRKIILWENYDADKMIKDFFTTLKHPHLNE</sequence>